<proteinExistence type="predicted"/>
<dbReference type="GO" id="GO:0004177">
    <property type="term" value="F:aminopeptidase activity"/>
    <property type="evidence" value="ECO:0007669"/>
    <property type="project" value="UniProtKB-KW"/>
</dbReference>
<dbReference type="SUPFAM" id="SSF55920">
    <property type="entry name" value="Creatinase/aminopeptidase"/>
    <property type="match status" value="1"/>
</dbReference>
<evidence type="ECO:0000313" key="5">
    <source>
        <dbReference type="Proteomes" id="UP000428325"/>
    </source>
</evidence>
<dbReference type="InterPro" id="IPR000587">
    <property type="entry name" value="Creatinase_N"/>
</dbReference>
<dbReference type="InterPro" id="IPR036005">
    <property type="entry name" value="Creatinase/aminopeptidase-like"/>
</dbReference>
<keyword evidence="5" id="KW-1185">Reference proteome</keyword>
<dbReference type="Proteomes" id="UP000428325">
    <property type="component" value="Chromosome"/>
</dbReference>
<organism evidence="4 5">
    <name type="scientific">Haloplanus rallus</name>
    <dbReference type="NCBI Taxonomy" id="1816183"/>
    <lineage>
        <taxon>Archaea</taxon>
        <taxon>Methanobacteriati</taxon>
        <taxon>Methanobacteriota</taxon>
        <taxon>Stenosarchaea group</taxon>
        <taxon>Halobacteria</taxon>
        <taxon>Halobacteriales</taxon>
        <taxon>Haloferacaceae</taxon>
        <taxon>Haloplanus</taxon>
    </lineage>
</organism>
<dbReference type="InterPro" id="IPR050659">
    <property type="entry name" value="Peptidase_M24B"/>
</dbReference>
<feature type="domain" description="Creatinase N-terminal" evidence="3">
    <location>
        <begin position="25"/>
        <end position="152"/>
    </location>
</feature>
<protein>
    <submittedName>
        <fullName evidence="4">Aminopeptidase P family protein</fullName>
    </submittedName>
</protein>
<feature type="region of interest" description="Disordered" evidence="1">
    <location>
        <begin position="1"/>
        <end position="22"/>
    </location>
</feature>
<keyword evidence="4" id="KW-0031">Aminopeptidase</keyword>
<dbReference type="CDD" id="cd01066">
    <property type="entry name" value="APP_MetAP"/>
    <property type="match status" value="1"/>
</dbReference>
<dbReference type="RefSeq" id="WP_157688451.1">
    <property type="nucleotide sequence ID" value="NZ_CP034345.1"/>
</dbReference>
<dbReference type="SUPFAM" id="SSF53092">
    <property type="entry name" value="Creatinase/prolidase N-terminal domain"/>
    <property type="match status" value="1"/>
</dbReference>
<dbReference type="EMBL" id="CP034345">
    <property type="protein sequence ID" value="QGX94214.1"/>
    <property type="molecule type" value="Genomic_DNA"/>
</dbReference>
<reference evidence="4 5" key="1">
    <citation type="submission" date="2018-12" db="EMBL/GenBank/DDBJ databases">
        <title>Complete genome sequence of Haloplanus rallus MBLA0036.</title>
        <authorList>
            <person name="Nam Y.-d."/>
            <person name="Kang J."/>
            <person name="Chung W.-H."/>
            <person name="Park Y.S."/>
        </authorList>
    </citation>
    <scope>NUCLEOTIDE SEQUENCE [LARGE SCALE GENOMIC DNA]</scope>
    <source>
        <strain evidence="4 5">MBLA0036</strain>
    </source>
</reference>
<evidence type="ECO:0000313" key="4">
    <source>
        <dbReference type="EMBL" id="QGX94214.1"/>
    </source>
</evidence>
<sequence>MGEELHRRRAAGVPPGPPPAERARRLRTLREALRDRGLDGAVVYGSGPTHPDAVRYLSGYVHPFPRARSLLVVPASGPTVLVIDREWHREAARAITWVDGVRAVPERDHDALSAAVEAALADCGLTDGRLGVVDGDLPAAVLEAVSTAGSGVDTAFVPELWWDLVAAPTDHDVRGIRSAAEAADAGLAALASACRPGRSEREVCFDVLAELAAAGAEFRHGAAVSTHVDVGAYARSESNLQPFVHTETPLDRGEMFWVDLIVCRDGYYVDCDRTVAIGEPSAAQRTIYEACEAMYEAMIEAVEPGVTGRAVWRAGHDVAAEYGYEDRLNGVYLGHTTGSTVSVPPFVAPDETRTLAAGQFLNVEPAIHVPGTGSACIENTLFVGSEGTTVLNDAPTDLIVA</sequence>
<dbReference type="Pfam" id="PF01321">
    <property type="entry name" value="Creatinase_N"/>
    <property type="match status" value="1"/>
</dbReference>
<keyword evidence="4" id="KW-0378">Hydrolase</keyword>
<dbReference type="KEGG" id="hra:EI982_05145"/>
<accession>A0A6B9F778</accession>
<evidence type="ECO:0000259" key="2">
    <source>
        <dbReference type="Pfam" id="PF00557"/>
    </source>
</evidence>
<gene>
    <name evidence="4" type="ORF">EI982_05145</name>
</gene>
<dbReference type="InterPro" id="IPR029149">
    <property type="entry name" value="Creatin/AminoP/Spt16_N"/>
</dbReference>
<dbReference type="InterPro" id="IPR000994">
    <property type="entry name" value="Pept_M24"/>
</dbReference>
<dbReference type="Gene3D" id="3.90.230.10">
    <property type="entry name" value="Creatinase/methionine aminopeptidase superfamily"/>
    <property type="match status" value="1"/>
</dbReference>
<dbReference type="GeneID" id="43368895"/>
<dbReference type="AlphaFoldDB" id="A0A6B9F778"/>
<evidence type="ECO:0000256" key="1">
    <source>
        <dbReference type="SAM" id="MobiDB-lite"/>
    </source>
</evidence>
<keyword evidence="4" id="KW-0645">Protease</keyword>
<evidence type="ECO:0000259" key="3">
    <source>
        <dbReference type="Pfam" id="PF01321"/>
    </source>
</evidence>
<name>A0A6B9F778_9EURY</name>
<dbReference type="PANTHER" id="PTHR46112:SF2">
    <property type="entry name" value="XAA-PRO AMINOPEPTIDASE P-RELATED"/>
    <property type="match status" value="1"/>
</dbReference>
<dbReference type="Pfam" id="PF00557">
    <property type="entry name" value="Peptidase_M24"/>
    <property type="match status" value="1"/>
</dbReference>
<dbReference type="Gene3D" id="3.40.350.10">
    <property type="entry name" value="Creatinase/prolidase N-terminal domain"/>
    <property type="match status" value="1"/>
</dbReference>
<dbReference type="PANTHER" id="PTHR46112">
    <property type="entry name" value="AMINOPEPTIDASE"/>
    <property type="match status" value="1"/>
</dbReference>
<feature type="domain" description="Peptidase M24" evidence="2">
    <location>
        <begin position="175"/>
        <end position="383"/>
    </location>
</feature>